<dbReference type="OrthoDB" id="1390315at2759"/>
<sequence>MDNPSKSYTCARKEVKGVVDDDPRKVVDNRSNQEIINNKEGSNERGIGVGEQSQKPKGLPHQHVPQPGDFSAEALDKELPPTEA</sequence>
<accession>A0A371GYW0</accession>
<dbReference type="Proteomes" id="UP000257109">
    <property type="component" value="Unassembled WGS sequence"/>
</dbReference>
<organism evidence="2 3">
    <name type="scientific">Mucuna pruriens</name>
    <name type="common">Velvet bean</name>
    <name type="synonym">Dolichos pruriens</name>
    <dbReference type="NCBI Taxonomy" id="157652"/>
    <lineage>
        <taxon>Eukaryota</taxon>
        <taxon>Viridiplantae</taxon>
        <taxon>Streptophyta</taxon>
        <taxon>Embryophyta</taxon>
        <taxon>Tracheophyta</taxon>
        <taxon>Spermatophyta</taxon>
        <taxon>Magnoliopsida</taxon>
        <taxon>eudicotyledons</taxon>
        <taxon>Gunneridae</taxon>
        <taxon>Pentapetalae</taxon>
        <taxon>rosids</taxon>
        <taxon>fabids</taxon>
        <taxon>Fabales</taxon>
        <taxon>Fabaceae</taxon>
        <taxon>Papilionoideae</taxon>
        <taxon>50 kb inversion clade</taxon>
        <taxon>NPAAA clade</taxon>
        <taxon>indigoferoid/millettioid clade</taxon>
        <taxon>Phaseoleae</taxon>
        <taxon>Mucuna</taxon>
    </lineage>
</organism>
<dbReference type="AlphaFoldDB" id="A0A371GYW0"/>
<proteinExistence type="predicted"/>
<protein>
    <submittedName>
        <fullName evidence="2">Uncharacterized protein</fullName>
    </submittedName>
</protein>
<feature type="compositionally biased region" description="Basic and acidic residues" evidence="1">
    <location>
        <begin position="74"/>
        <end position="84"/>
    </location>
</feature>
<feature type="compositionally biased region" description="Basic and acidic residues" evidence="1">
    <location>
        <begin position="11"/>
        <end position="28"/>
    </location>
</feature>
<evidence type="ECO:0000313" key="2">
    <source>
        <dbReference type="EMBL" id="RDX95725.1"/>
    </source>
</evidence>
<feature type="region of interest" description="Disordered" evidence="1">
    <location>
        <begin position="1"/>
        <end position="84"/>
    </location>
</feature>
<name>A0A371GYW0_MUCPR</name>
<comment type="caution">
    <text evidence="2">The sequence shown here is derived from an EMBL/GenBank/DDBJ whole genome shotgun (WGS) entry which is preliminary data.</text>
</comment>
<gene>
    <name evidence="2" type="ORF">CR513_21709</name>
</gene>
<dbReference type="EMBL" id="QJKJ01004055">
    <property type="protein sequence ID" value="RDX95725.1"/>
    <property type="molecule type" value="Genomic_DNA"/>
</dbReference>
<feature type="non-terminal residue" evidence="2">
    <location>
        <position position="1"/>
    </location>
</feature>
<evidence type="ECO:0000313" key="3">
    <source>
        <dbReference type="Proteomes" id="UP000257109"/>
    </source>
</evidence>
<reference evidence="2" key="1">
    <citation type="submission" date="2018-05" db="EMBL/GenBank/DDBJ databases">
        <title>Draft genome of Mucuna pruriens seed.</title>
        <authorList>
            <person name="Nnadi N.E."/>
            <person name="Vos R."/>
            <person name="Hasami M.H."/>
            <person name="Devisetty U.K."/>
            <person name="Aguiy J.C."/>
        </authorList>
    </citation>
    <scope>NUCLEOTIDE SEQUENCE [LARGE SCALE GENOMIC DNA]</scope>
    <source>
        <strain evidence="2">JCA_2017</strain>
    </source>
</reference>
<feature type="compositionally biased region" description="Polar residues" evidence="1">
    <location>
        <begin position="29"/>
        <end position="40"/>
    </location>
</feature>
<evidence type="ECO:0000256" key="1">
    <source>
        <dbReference type="SAM" id="MobiDB-lite"/>
    </source>
</evidence>
<keyword evidence="3" id="KW-1185">Reference proteome</keyword>